<evidence type="ECO:0000313" key="3">
    <source>
        <dbReference type="Proteomes" id="UP000000707"/>
    </source>
</evidence>
<feature type="non-terminal residue" evidence="2">
    <location>
        <position position="106"/>
    </location>
</feature>
<gene>
    <name evidence="2" type="ORF">CANTEDRAFT_114175</name>
</gene>
<dbReference type="EMBL" id="GL996521">
    <property type="protein sequence ID" value="EGV64146.1"/>
    <property type="molecule type" value="Genomic_DNA"/>
</dbReference>
<reference evidence="2 3" key="1">
    <citation type="journal article" date="2011" name="Proc. Natl. Acad. Sci. U.S.A.">
        <title>Comparative genomics of xylose-fermenting fungi for enhanced biofuel production.</title>
        <authorList>
            <person name="Wohlbach D.J."/>
            <person name="Kuo A."/>
            <person name="Sato T.K."/>
            <person name="Potts K.M."/>
            <person name="Salamov A.A."/>
            <person name="LaButti K.M."/>
            <person name="Sun H."/>
            <person name="Clum A."/>
            <person name="Pangilinan J.L."/>
            <person name="Lindquist E.A."/>
            <person name="Lucas S."/>
            <person name="Lapidus A."/>
            <person name="Jin M."/>
            <person name="Gunawan C."/>
            <person name="Balan V."/>
            <person name="Dale B.E."/>
            <person name="Jeffries T.W."/>
            <person name="Zinkel R."/>
            <person name="Barry K.W."/>
            <person name="Grigoriev I.V."/>
            <person name="Gasch A.P."/>
        </authorList>
    </citation>
    <scope>NUCLEOTIDE SEQUENCE [LARGE SCALE GENOMIC DNA]</scope>
    <source>
        <strain evidence="3">ATCC 10573 / BCRC 21748 / CBS 615 / JCM 9827 / NBRC 10315 / NRRL Y-1498 / VKM Y-70</strain>
    </source>
</reference>
<dbReference type="Proteomes" id="UP000000707">
    <property type="component" value="Unassembled WGS sequence"/>
</dbReference>
<feature type="compositionally biased region" description="Polar residues" evidence="1">
    <location>
        <begin position="14"/>
        <end position="23"/>
    </location>
</feature>
<feature type="region of interest" description="Disordered" evidence="1">
    <location>
        <begin position="1"/>
        <end position="56"/>
    </location>
</feature>
<organism evidence="3">
    <name type="scientific">Candida tenuis (strain ATCC 10573 / BCRC 21748 / CBS 615 / JCM 9827 / NBRC 10315 / NRRL Y-1498 / VKM Y-70)</name>
    <name type="common">Yeast</name>
    <name type="synonym">Yamadazyma tenuis</name>
    <dbReference type="NCBI Taxonomy" id="590646"/>
    <lineage>
        <taxon>Eukaryota</taxon>
        <taxon>Fungi</taxon>
        <taxon>Dikarya</taxon>
        <taxon>Ascomycota</taxon>
        <taxon>Saccharomycotina</taxon>
        <taxon>Pichiomycetes</taxon>
        <taxon>Debaryomycetaceae</taxon>
        <taxon>Yamadazyma</taxon>
    </lineage>
</organism>
<accession>G3B3E2</accession>
<proteinExistence type="predicted"/>
<dbReference type="HOGENOM" id="CLU_2229433_0_0_1"/>
<evidence type="ECO:0000256" key="1">
    <source>
        <dbReference type="SAM" id="MobiDB-lite"/>
    </source>
</evidence>
<dbReference type="AlphaFoldDB" id="G3B3E2"/>
<dbReference type="OrthoDB" id="413460at2759"/>
<keyword evidence="3" id="KW-1185">Reference proteome</keyword>
<sequence>MQHSDMRTTGGGTQCASKQQSRLTKTEEGVPDKQVGGGRQPHKCKPRQEGPTTCHRAQSLSHALHLRWLTCTPAYGRKLMNFNSCITNSNSRSLKPLDAKAYQCPD</sequence>
<protein>
    <submittedName>
        <fullName evidence="2">Uncharacterized protein</fullName>
    </submittedName>
</protein>
<name>G3B3E2_CANTC</name>
<evidence type="ECO:0000313" key="2">
    <source>
        <dbReference type="EMBL" id="EGV64146.1"/>
    </source>
</evidence>